<organism evidence="1 2">
    <name type="scientific">Protopolystoma xenopodis</name>
    <dbReference type="NCBI Taxonomy" id="117903"/>
    <lineage>
        <taxon>Eukaryota</taxon>
        <taxon>Metazoa</taxon>
        <taxon>Spiralia</taxon>
        <taxon>Lophotrochozoa</taxon>
        <taxon>Platyhelminthes</taxon>
        <taxon>Monogenea</taxon>
        <taxon>Polyopisthocotylea</taxon>
        <taxon>Polystomatidea</taxon>
        <taxon>Polystomatidae</taxon>
        <taxon>Protopolystoma</taxon>
    </lineage>
</organism>
<gene>
    <name evidence="1" type="ORF">PXEA_LOCUS13480</name>
</gene>
<evidence type="ECO:0000313" key="2">
    <source>
        <dbReference type="Proteomes" id="UP000784294"/>
    </source>
</evidence>
<keyword evidence="2" id="KW-1185">Reference proteome</keyword>
<dbReference type="EMBL" id="CAAALY010044444">
    <property type="protein sequence ID" value="VEL20040.1"/>
    <property type="molecule type" value="Genomic_DNA"/>
</dbReference>
<comment type="caution">
    <text evidence="1">The sequence shown here is derived from an EMBL/GenBank/DDBJ whole genome shotgun (WGS) entry which is preliminary data.</text>
</comment>
<accession>A0A448WTP2</accession>
<evidence type="ECO:0000313" key="1">
    <source>
        <dbReference type="EMBL" id="VEL20040.1"/>
    </source>
</evidence>
<protein>
    <submittedName>
        <fullName evidence="1">Uncharacterized protein</fullName>
    </submittedName>
</protein>
<dbReference type="Proteomes" id="UP000784294">
    <property type="component" value="Unassembled WGS sequence"/>
</dbReference>
<sequence>MEGPEREKTSSVSFALSFSSAHLKAQANTGNSNPYPSTLSYQNFRAQKNEPSFFWSQVGVTPFCLEAEIRQGRRFSLHTEVVHGVTNGWRKDEAWLDVVTESEQEGEISSHFLLLSHATFRLGLVSSHLICPDQLTIREEPRPHSTPGWLIPASKGLDESEELDSRRQAKHILSQLSQQNHFFSLTDSKQALVSHRPCSMSDGIETDRRRRVSCPKDLLLNKIHRQNGEC</sequence>
<reference evidence="1" key="1">
    <citation type="submission" date="2018-11" db="EMBL/GenBank/DDBJ databases">
        <authorList>
            <consortium name="Pathogen Informatics"/>
        </authorList>
    </citation>
    <scope>NUCLEOTIDE SEQUENCE</scope>
</reference>
<dbReference type="AlphaFoldDB" id="A0A448WTP2"/>
<name>A0A448WTP2_9PLAT</name>
<proteinExistence type="predicted"/>